<reference evidence="8 9" key="1">
    <citation type="submission" date="2011-10" db="EMBL/GenBank/DDBJ databases">
        <title>Genome sequence of Gluconobacter morbifer G707, isolated from Drosophila gut.</title>
        <authorList>
            <person name="Lee W.-J."/>
            <person name="Kim E.-K."/>
        </authorList>
    </citation>
    <scope>NUCLEOTIDE SEQUENCE [LARGE SCALE GENOMIC DNA]</scope>
    <source>
        <strain evidence="8 9">G707</strain>
    </source>
</reference>
<protein>
    <recommendedName>
        <fullName evidence="7">GtrA/DPMS transmembrane domain-containing protein</fullName>
    </recommendedName>
</protein>
<keyword evidence="9" id="KW-1185">Reference proteome</keyword>
<dbReference type="PANTHER" id="PTHR38459">
    <property type="entry name" value="PROPHAGE BACTOPRENOL-LINKED GLUCOSE TRANSLOCASE HOMOLOG"/>
    <property type="match status" value="1"/>
</dbReference>
<keyword evidence="3 6" id="KW-0812">Transmembrane</keyword>
<keyword evidence="4 6" id="KW-1133">Transmembrane helix</keyword>
<dbReference type="Proteomes" id="UP000004949">
    <property type="component" value="Unassembled WGS sequence"/>
</dbReference>
<dbReference type="PANTHER" id="PTHR38459:SF1">
    <property type="entry name" value="PROPHAGE BACTOPRENOL-LINKED GLUCOSE TRANSLOCASE HOMOLOG"/>
    <property type="match status" value="1"/>
</dbReference>
<feature type="domain" description="GtrA/DPMS transmembrane" evidence="7">
    <location>
        <begin position="1"/>
        <end position="116"/>
    </location>
</feature>
<dbReference type="InterPro" id="IPR051401">
    <property type="entry name" value="GtrA_CellWall_Glycosyl"/>
</dbReference>
<accession>G6XG80</accession>
<dbReference type="AlphaFoldDB" id="G6XG80"/>
<evidence type="ECO:0000313" key="9">
    <source>
        <dbReference type="Proteomes" id="UP000004949"/>
    </source>
</evidence>
<comment type="caution">
    <text evidence="8">The sequence shown here is derived from an EMBL/GenBank/DDBJ whole genome shotgun (WGS) entry which is preliminary data.</text>
</comment>
<dbReference type="eggNOG" id="COG2246">
    <property type="taxonomic scope" value="Bacteria"/>
</dbReference>
<evidence type="ECO:0000313" key="8">
    <source>
        <dbReference type="EMBL" id="EHH69188.1"/>
    </source>
</evidence>
<dbReference type="STRING" id="1088869.GMO_04950"/>
<organism evidence="8 9">
    <name type="scientific">Gluconobacter morbifer G707</name>
    <dbReference type="NCBI Taxonomy" id="1088869"/>
    <lineage>
        <taxon>Bacteria</taxon>
        <taxon>Pseudomonadati</taxon>
        <taxon>Pseudomonadota</taxon>
        <taxon>Alphaproteobacteria</taxon>
        <taxon>Acetobacterales</taxon>
        <taxon>Acetobacteraceae</taxon>
        <taxon>Gluconobacter</taxon>
    </lineage>
</organism>
<feature type="transmembrane region" description="Helical" evidence="6">
    <location>
        <begin position="91"/>
        <end position="110"/>
    </location>
</feature>
<dbReference type="GO" id="GO:0005886">
    <property type="term" value="C:plasma membrane"/>
    <property type="evidence" value="ECO:0007669"/>
    <property type="project" value="TreeGrafter"/>
</dbReference>
<sequence>MGALGILVDWGTVDLLRPLTGLVPATLCAYFVAATGNWTLNRLWTFRLSAAENQHPVLQWLRFLLANAFGFLLNRGTVFLCYALLPFSVRHPLVALAAGAVCGMLANFNLSRRLVFRARTPETPMELMQMAVEIPAADVTAPPPRPEFPDPHDRRD</sequence>
<name>G6XG80_9PROT</name>
<keyword evidence="5 6" id="KW-0472">Membrane</keyword>
<evidence type="ECO:0000256" key="6">
    <source>
        <dbReference type="SAM" id="Phobius"/>
    </source>
</evidence>
<dbReference type="Pfam" id="PF04138">
    <property type="entry name" value="GtrA_DPMS_TM"/>
    <property type="match status" value="1"/>
</dbReference>
<evidence type="ECO:0000256" key="4">
    <source>
        <dbReference type="ARBA" id="ARBA00022989"/>
    </source>
</evidence>
<evidence type="ECO:0000256" key="2">
    <source>
        <dbReference type="ARBA" id="ARBA00009399"/>
    </source>
</evidence>
<dbReference type="InterPro" id="IPR007267">
    <property type="entry name" value="GtrA_DPMS_TM"/>
</dbReference>
<gene>
    <name evidence="8" type="ORF">GMO_04950</name>
</gene>
<evidence type="ECO:0000256" key="3">
    <source>
        <dbReference type="ARBA" id="ARBA00022692"/>
    </source>
</evidence>
<dbReference type="EMBL" id="AGQV01000001">
    <property type="protein sequence ID" value="EHH69188.1"/>
    <property type="molecule type" value="Genomic_DNA"/>
</dbReference>
<dbReference type="GO" id="GO:0000271">
    <property type="term" value="P:polysaccharide biosynthetic process"/>
    <property type="evidence" value="ECO:0007669"/>
    <property type="project" value="InterPro"/>
</dbReference>
<dbReference type="PATRIC" id="fig|1088869.3.peg.503"/>
<proteinExistence type="inferred from homology"/>
<comment type="subcellular location">
    <subcellularLocation>
        <location evidence="1">Membrane</location>
        <topology evidence="1">Multi-pass membrane protein</topology>
    </subcellularLocation>
</comment>
<comment type="similarity">
    <text evidence="2">Belongs to the GtrA family.</text>
</comment>
<feature type="transmembrane region" description="Helical" evidence="6">
    <location>
        <begin position="60"/>
        <end position="85"/>
    </location>
</feature>
<feature type="transmembrane region" description="Helical" evidence="6">
    <location>
        <begin position="20"/>
        <end position="40"/>
    </location>
</feature>
<evidence type="ECO:0000256" key="5">
    <source>
        <dbReference type="ARBA" id="ARBA00023136"/>
    </source>
</evidence>
<evidence type="ECO:0000259" key="7">
    <source>
        <dbReference type="Pfam" id="PF04138"/>
    </source>
</evidence>
<evidence type="ECO:0000256" key="1">
    <source>
        <dbReference type="ARBA" id="ARBA00004141"/>
    </source>
</evidence>